<dbReference type="InterPro" id="IPR056551">
    <property type="entry name" value="Beta-prop_NOL10_N"/>
</dbReference>
<dbReference type="AlphaFoldDB" id="M1K782"/>
<name>M1K782_ENCCN</name>
<dbReference type="InterPro" id="IPR015943">
    <property type="entry name" value="WD40/YVTN_repeat-like_dom_sf"/>
</dbReference>
<dbReference type="VEuPathDB" id="MicrosporidiaDB:AEWR_080280"/>
<dbReference type="GO" id="GO:0000462">
    <property type="term" value="P:maturation of SSU-rRNA from tricistronic rRNA transcript (SSU-rRNA, 5.8S rRNA, LSU-rRNA)"/>
    <property type="evidence" value="ECO:0007669"/>
    <property type="project" value="TreeGrafter"/>
</dbReference>
<dbReference type="GO" id="GO:0032040">
    <property type="term" value="C:small-subunit processome"/>
    <property type="evidence" value="ECO:0007669"/>
    <property type="project" value="TreeGrafter"/>
</dbReference>
<protein>
    <submittedName>
        <fullName evidence="2">Guanine nucleotide binding proteinbeta subunit</fullName>
    </submittedName>
</protein>
<accession>M1K782</accession>
<dbReference type="Pfam" id="PF23098">
    <property type="entry name" value="Beta-prop_NOL10_N"/>
    <property type="match status" value="1"/>
</dbReference>
<dbReference type="VEuPathDB" id="MicrosporidiaDB:ECU08_0310"/>
<dbReference type="SUPFAM" id="SSF50978">
    <property type="entry name" value="WD40 repeat-like"/>
    <property type="match status" value="1"/>
</dbReference>
<dbReference type="PANTHER" id="PTHR14927">
    <property type="entry name" value="NUCLEOLAR PROTEIN 10"/>
    <property type="match status" value="1"/>
</dbReference>
<dbReference type="InterPro" id="IPR040382">
    <property type="entry name" value="NOL10/Enp2"/>
</dbReference>
<gene>
    <name evidence="2" type="ORF">ECU08_0310</name>
</gene>
<proteinExistence type="predicted"/>
<dbReference type="VEuPathDB" id="MicrosporidiaDB:AEWQ_080270"/>
<evidence type="ECO:0000313" key="2">
    <source>
        <dbReference type="EMBL" id="AGE95087.1"/>
    </source>
</evidence>
<organism evidence="2">
    <name type="scientific">Encephalitozoon cuniculi</name>
    <name type="common">Microsporidian parasite</name>
    <dbReference type="NCBI Taxonomy" id="6035"/>
    <lineage>
        <taxon>Eukaryota</taxon>
        <taxon>Fungi</taxon>
        <taxon>Fungi incertae sedis</taxon>
        <taxon>Microsporidia</taxon>
        <taxon>Unikaryonidae</taxon>
        <taxon>Encephalitozoon</taxon>
    </lineage>
</organism>
<dbReference type="PANTHER" id="PTHR14927:SF0">
    <property type="entry name" value="NUCLEOLAR PROTEIN 10"/>
    <property type="match status" value="1"/>
</dbReference>
<dbReference type="VEuPathDB" id="MicrosporidiaDB:M970_080280"/>
<dbReference type="VEuPathDB" id="MicrosporidiaDB:AEWD_080230"/>
<feature type="domain" description="Nucleolar protein 10-like N-terminal" evidence="1">
    <location>
        <begin position="24"/>
        <end position="219"/>
    </location>
</feature>
<sequence length="298" mass="33345">MEFEKVSMTNNLGHSASSTDMSLSDDGRYLLSVGVYKPSIKIYDLANLSLKVERHLESDPVRVIPLVEDASKACILRNDRTIEFHAKYGYHEGIKVPTPCFDICLNRFRAEILSGGTGLSVYRFNLDQGRFLRSYAVTIGEIWSIGMNECNGLIGVGGDNKMQFIDQRCKEIVKSVEYNESPSSISFSDNGIDLGVGTREGSVYFHDLRARKELFRARHDGEVKRVLFDGKTLVSMDKSALRCCSKTGVVGEYLSDVKMNCFVCDGGLVFLGLDNGEIEEIVCEDLGEIPQWYRVLKD</sequence>
<dbReference type="InterPro" id="IPR036322">
    <property type="entry name" value="WD40_repeat_dom_sf"/>
</dbReference>
<dbReference type="GO" id="GO:0030686">
    <property type="term" value="C:90S preribosome"/>
    <property type="evidence" value="ECO:0007669"/>
    <property type="project" value="TreeGrafter"/>
</dbReference>
<dbReference type="Gene3D" id="2.130.10.10">
    <property type="entry name" value="YVTN repeat-like/Quinoprotein amine dehydrogenase"/>
    <property type="match status" value="1"/>
</dbReference>
<dbReference type="EMBL" id="KC513605">
    <property type="protein sequence ID" value="AGE95087.1"/>
    <property type="molecule type" value="Genomic_DNA"/>
</dbReference>
<reference evidence="2" key="1">
    <citation type="journal article" date="2013" name="Eukaryot. Cell">
        <title>Extremely Reduced Levels of Heterozygosity in the Vertebrate Pathogen Encephalitozoon cuniculi.</title>
        <authorList>
            <person name="Selman M."/>
            <person name="Sak B."/>
            <person name="Kvac M."/>
            <person name="Farinelli L."/>
            <person name="Weiss L.M."/>
            <person name="Corradi N."/>
        </authorList>
    </citation>
    <scope>NUCLEOTIDE SEQUENCE</scope>
</reference>
<evidence type="ECO:0000259" key="1">
    <source>
        <dbReference type="Pfam" id="PF23098"/>
    </source>
</evidence>